<dbReference type="InterPro" id="IPR036593">
    <property type="entry name" value="CPE0013-like_sf"/>
</dbReference>
<organism evidence="5 6">
    <name type="scientific">Ignisphaera cupida</name>
    <dbReference type="NCBI Taxonomy" id="3050454"/>
    <lineage>
        <taxon>Archaea</taxon>
        <taxon>Thermoproteota</taxon>
        <taxon>Thermoprotei</taxon>
        <taxon>Desulfurococcales</taxon>
        <taxon>Desulfurococcaceae</taxon>
        <taxon>Ignisphaera</taxon>
    </lineage>
</organism>
<keyword evidence="2" id="KW-0408">Iron</keyword>
<dbReference type="SUPFAM" id="SSF160148">
    <property type="entry name" value="CPE0013-like"/>
    <property type="match status" value="1"/>
</dbReference>
<gene>
    <name evidence="5" type="ORF">QPL79_08780</name>
</gene>
<dbReference type="GO" id="GO:0051536">
    <property type="term" value="F:iron-sulfur cluster binding"/>
    <property type="evidence" value="ECO:0007669"/>
    <property type="project" value="UniProtKB-KW"/>
</dbReference>
<proteinExistence type="predicted"/>
<accession>A0ABD4Z8U7</accession>
<evidence type="ECO:0000313" key="5">
    <source>
        <dbReference type="EMBL" id="MDK6029457.1"/>
    </source>
</evidence>
<dbReference type="Proteomes" id="UP001529235">
    <property type="component" value="Unassembled WGS sequence"/>
</dbReference>
<dbReference type="EMBL" id="JASNVW010000009">
    <property type="protein sequence ID" value="MDK6029457.1"/>
    <property type="molecule type" value="Genomic_DNA"/>
</dbReference>
<name>A0ABD4Z8U7_9CREN</name>
<evidence type="ECO:0000259" key="4">
    <source>
        <dbReference type="PROSITE" id="PS51669"/>
    </source>
</evidence>
<dbReference type="Gene3D" id="3.10.530.10">
    <property type="entry name" value="CPE0013-like"/>
    <property type="match status" value="1"/>
</dbReference>
<dbReference type="PROSITE" id="PS51669">
    <property type="entry name" value="4FE4S_MOW_BIS_MGD"/>
    <property type="match status" value="1"/>
</dbReference>
<sequence>MNKIVEMVCIRCPASCTLRVTIKDNSIESVEGALCPRGIEFAKSEISNPVRYVMSVVKVRGGDMPTVSVITRDPVPKDCIWQVMKMLARIEVEAPVEVGDVIIRNVCGTDIIATRRVKKV</sequence>
<dbReference type="PANTHER" id="PTHR39450">
    <property type="entry name" value="MOLYBDOPTERIN OXIDOREDUCTASE, 4FE-4S CLUSTER-BINDING SUBUNIT"/>
    <property type="match status" value="1"/>
</dbReference>
<evidence type="ECO:0000256" key="1">
    <source>
        <dbReference type="ARBA" id="ARBA00022723"/>
    </source>
</evidence>
<comment type="caution">
    <text evidence="5">The sequence shown here is derived from an EMBL/GenBank/DDBJ whole genome shotgun (WGS) entry which is preliminary data.</text>
</comment>
<dbReference type="PANTHER" id="PTHR39450:SF1">
    <property type="entry name" value="DUF1667 DOMAIN-CONTAINING PROTEIN"/>
    <property type="match status" value="1"/>
</dbReference>
<protein>
    <submittedName>
        <fullName evidence="5">DUF1667 domain-containing protein</fullName>
    </submittedName>
</protein>
<keyword evidence="6" id="KW-1185">Reference proteome</keyword>
<evidence type="ECO:0000256" key="3">
    <source>
        <dbReference type="ARBA" id="ARBA00023014"/>
    </source>
</evidence>
<dbReference type="AlphaFoldDB" id="A0ABD4Z8U7"/>
<dbReference type="SUPFAM" id="SSF53706">
    <property type="entry name" value="Formate dehydrogenase/DMSO reductase, domains 1-3"/>
    <property type="match status" value="1"/>
</dbReference>
<dbReference type="InterPro" id="IPR006963">
    <property type="entry name" value="Mopterin_OxRdtase_4Fe-4S_dom"/>
</dbReference>
<dbReference type="InterPro" id="IPR012460">
    <property type="entry name" value="DUF1667"/>
</dbReference>
<keyword evidence="3" id="KW-0411">Iron-sulfur</keyword>
<reference evidence="5 6" key="1">
    <citation type="submission" date="2023-05" db="EMBL/GenBank/DDBJ databases">
        <title>A new hyperthermophilic archaea 'Ignisphaera cupida' sp. nov. and description of the family 'Ignisphaeraceae' fam. nov.</title>
        <authorList>
            <person name="Podosokorskaya O.A."/>
            <person name="Elcheninov A.G."/>
            <person name="Klukina A."/>
            <person name="Merkel A.Y."/>
        </authorList>
    </citation>
    <scope>NUCLEOTIDE SEQUENCE [LARGE SCALE GENOMIC DNA]</scope>
    <source>
        <strain evidence="5 6">4213-co</strain>
    </source>
</reference>
<dbReference type="GO" id="GO:0046872">
    <property type="term" value="F:metal ion binding"/>
    <property type="evidence" value="ECO:0007669"/>
    <property type="project" value="UniProtKB-KW"/>
</dbReference>
<dbReference type="Pfam" id="PF07892">
    <property type="entry name" value="DUF1667"/>
    <property type="match status" value="1"/>
</dbReference>
<dbReference type="RefSeq" id="WP_285274444.1">
    <property type="nucleotide sequence ID" value="NZ_JASNVW010000009.1"/>
</dbReference>
<evidence type="ECO:0000313" key="6">
    <source>
        <dbReference type="Proteomes" id="UP001529235"/>
    </source>
</evidence>
<evidence type="ECO:0000256" key="2">
    <source>
        <dbReference type="ARBA" id="ARBA00023004"/>
    </source>
</evidence>
<keyword evidence="1" id="KW-0479">Metal-binding</keyword>
<feature type="domain" description="4Fe-4S Mo/W bis-MGD-type" evidence="4">
    <location>
        <begin position="2"/>
        <end position="61"/>
    </location>
</feature>